<dbReference type="PROSITE" id="PS00108">
    <property type="entry name" value="PROTEIN_KINASE_ST"/>
    <property type="match status" value="1"/>
</dbReference>
<keyword evidence="10" id="KW-0472">Membrane</keyword>
<dbReference type="GO" id="GO:0030424">
    <property type="term" value="C:axon"/>
    <property type="evidence" value="ECO:0007669"/>
    <property type="project" value="TreeGrafter"/>
</dbReference>
<dbReference type="Proteomes" id="UP000887574">
    <property type="component" value="Unplaced"/>
</dbReference>
<evidence type="ECO:0000256" key="6">
    <source>
        <dbReference type="ARBA" id="ARBA00022840"/>
    </source>
</evidence>
<name>A0A915EGJ7_9BILA</name>
<evidence type="ECO:0000313" key="13">
    <source>
        <dbReference type="WBParaSite" id="jg5665"/>
    </source>
</evidence>
<evidence type="ECO:0000256" key="4">
    <source>
        <dbReference type="ARBA" id="ARBA00022741"/>
    </source>
</evidence>
<dbReference type="InterPro" id="IPR008271">
    <property type="entry name" value="Ser/Thr_kinase_AS"/>
</dbReference>
<sequence length="471" mass="53223">MTTVMASTNSKPERCVEVKYSNVRVVGNGSFGVVYVARLGDETGDAIAIKKVLQDKRYKNRELQIMRKLDHQNVVKLKYFFFLSHEPKDDLYLNLILEYVPDTVYRMARQYAKQRQPIPTIYIRLYTYQLFRALAYIHSIGVCHRDIKPQNLLIDTESGVLKLCDFGSAKFLIRGEPNVSYICSRYYRAPELIFGSTNYTNSIDVWSAVEIIKLLGTPTREQIQQMNPNYREFRFPSIRAHPWSRVFRVQTPSEAIDLVAKLLEYNPAGRLTPLQACAHTFFDELRNKESRLPNGKPLPPVLEFTKHELNIEPQLNAKLGATEPSASSLEAQQESAKGEASSSGEPETVEEKSCETSQAATESNQPGGDSCEGGREEAAKHHDEAKEFANRKVDNPNSEITAKSTICIAYTNYTKCVSQNIDDVEAKTLISQIPAEYAVCAGILAGLTCFNWFPLLVMAFGIKFWQLKIFA</sequence>
<evidence type="ECO:0000256" key="2">
    <source>
        <dbReference type="ARBA" id="ARBA00022527"/>
    </source>
</evidence>
<proteinExistence type="inferred from homology"/>
<protein>
    <submittedName>
        <fullName evidence="13">Protein kinase domain-containing protein</fullName>
    </submittedName>
</protein>
<evidence type="ECO:0000256" key="7">
    <source>
        <dbReference type="PROSITE-ProRule" id="PRU10141"/>
    </source>
</evidence>
<keyword evidence="4 7" id="KW-0547">Nucleotide-binding</keyword>
<dbReference type="GO" id="GO:0005524">
    <property type="term" value="F:ATP binding"/>
    <property type="evidence" value="ECO:0007669"/>
    <property type="project" value="UniProtKB-UniRule"/>
</dbReference>
<organism evidence="12 13">
    <name type="scientific">Ditylenchus dipsaci</name>
    <dbReference type="NCBI Taxonomy" id="166011"/>
    <lineage>
        <taxon>Eukaryota</taxon>
        <taxon>Metazoa</taxon>
        <taxon>Ecdysozoa</taxon>
        <taxon>Nematoda</taxon>
        <taxon>Chromadorea</taxon>
        <taxon>Rhabditida</taxon>
        <taxon>Tylenchina</taxon>
        <taxon>Tylenchomorpha</taxon>
        <taxon>Sphaerularioidea</taxon>
        <taxon>Anguinidae</taxon>
        <taxon>Anguininae</taxon>
        <taxon>Ditylenchus</taxon>
    </lineage>
</organism>
<dbReference type="GO" id="GO:0090090">
    <property type="term" value="P:negative regulation of canonical Wnt signaling pathway"/>
    <property type="evidence" value="ECO:0007669"/>
    <property type="project" value="TreeGrafter"/>
</dbReference>
<evidence type="ECO:0000256" key="5">
    <source>
        <dbReference type="ARBA" id="ARBA00022777"/>
    </source>
</evidence>
<dbReference type="Pfam" id="PF00069">
    <property type="entry name" value="Pkinase"/>
    <property type="match status" value="1"/>
</dbReference>
<dbReference type="InterPro" id="IPR011009">
    <property type="entry name" value="Kinase-like_dom_sf"/>
</dbReference>
<dbReference type="SMART" id="SM00220">
    <property type="entry name" value="S_TKc"/>
    <property type="match status" value="1"/>
</dbReference>
<keyword evidence="12" id="KW-1185">Reference proteome</keyword>
<accession>A0A915EGJ7</accession>
<evidence type="ECO:0000313" key="12">
    <source>
        <dbReference type="Proteomes" id="UP000887574"/>
    </source>
</evidence>
<evidence type="ECO:0000256" key="9">
    <source>
        <dbReference type="SAM" id="MobiDB-lite"/>
    </source>
</evidence>
<dbReference type="InterPro" id="IPR017441">
    <property type="entry name" value="Protein_kinase_ATP_BS"/>
</dbReference>
<feature type="compositionally biased region" description="Polar residues" evidence="9">
    <location>
        <begin position="355"/>
        <end position="367"/>
    </location>
</feature>
<feature type="domain" description="Protein kinase" evidence="11">
    <location>
        <begin position="20"/>
        <end position="282"/>
    </location>
</feature>
<dbReference type="SUPFAM" id="SSF56112">
    <property type="entry name" value="Protein kinase-like (PK-like)"/>
    <property type="match status" value="1"/>
</dbReference>
<dbReference type="PROSITE" id="PS00107">
    <property type="entry name" value="PROTEIN_KINASE_ATP"/>
    <property type="match status" value="1"/>
</dbReference>
<dbReference type="Gene3D" id="1.10.510.10">
    <property type="entry name" value="Transferase(Phosphotransferase) domain 1"/>
    <property type="match status" value="1"/>
</dbReference>
<dbReference type="AlphaFoldDB" id="A0A915EGJ7"/>
<reference evidence="13" key="1">
    <citation type="submission" date="2022-11" db="UniProtKB">
        <authorList>
            <consortium name="WormBaseParasite"/>
        </authorList>
    </citation>
    <scope>IDENTIFICATION</scope>
</reference>
<dbReference type="GO" id="GO:0005634">
    <property type="term" value="C:nucleus"/>
    <property type="evidence" value="ECO:0007669"/>
    <property type="project" value="TreeGrafter"/>
</dbReference>
<keyword evidence="2 8" id="KW-0723">Serine/threonine-protein kinase</keyword>
<dbReference type="PANTHER" id="PTHR24057">
    <property type="entry name" value="GLYCOGEN SYNTHASE KINASE-3 ALPHA"/>
    <property type="match status" value="1"/>
</dbReference>
<feature type="compositionally biased region" description="Low complexity" evidence="9">
    <location>
        <begin position="325"/>
        <end position="345"/>
    </location>
</feature>
<dbReference type="GO" id="GO:0007165">
    <property type="term" value="P:signal transduction"/>
    <property type="evidence" value="ECO:0007669"/>
    <property type="project" value="TreeGrafter"/>
</dbReference>
<dbReference type="PROSITE" id="PS50011">
    <property type="entry name" value="PROTEIN_KINASE_DOM"/>
    <property type="match status" value="1"/>
</dbReference>
<dbReference type="InterPro" id="IPR000719">
    <property type="entry name" value="Prot_kinase_dom"/>
</dbReference>
<evidence type="ECO:0000256" key="3">
    <source>
        <dbReference type="ARBA" id="ARBA00022679"/>
    </source>
</evidence>
<evidence type="ECO:0000256" key="10">
    <source>
        <dbReference type="SAM" id="Phobius"/>
    </source>
</evidence>
<dbReference type="Gene3D" id="3.30.200.20">
    <property type="entry name" value="Phosphorylase Kinase, domain 1"/>
    <property type="match status" value="1"/>
</dbReference>
<keyword evidence="10" id="KW-1133">Transmembrane helix</keyword>
<dbReference type="InterPro" id="IPR039192">
    <property type="entry name" value="STKc_GSK3"/>
</dbReference>
<dbReference type="WBParaSite" id="jg5665">
    <property type="protein sequence ID" value="jg5665"/>
    <property type="gene ID" value="jg5665"/>
</dbReference>
<dbReference type="GO" id="GO:0004674">
    <property type="term" value="F:protein serine/threonine kinase activity"/>
    <property type="evidence" value="ECO:0007669"/>
    <property type="project" value="UniProtKB-KW"/>
</dbReference>
<dbReference type="InterPro" id="IPR050591">
    <property type="entry name" value="GSK-3"/>
</dbReference>
<keyword evidence="6 7" id="KW-0067">ATP-binding</keyword>
<dbReference type="GO" id="GO:0030154">
    <property type="term" value="P:cell differentiation"/>
    <property type="evidence" value="ECO:0007669"/>
    <property type="project" value="TreeGrafter"/>
</dbReference>
<feature type="compositionally biased region" description="Basic and acidic residues" evidence="9">
    <location>
        <begin position="372"/>
        <end position="393"/>
    </location>
</feature>
<evidence type="ECO:0000256" key="1">
    <source>
        <dbReference type="ARBA" id="ARBA00005527"/>
    </source>
</evidence>
<keyword evidence="5" id="KW-0418">Kinase</keyword>
<evidence type="ECO:0000256" key="8">
    <source>
        <dbReference type="RuleBase" id="RU000304"/>
    </source>
</evidence>
<evidence type="ECO:0000259" key="11">
    <source>
        <dbReference type="PROSITE" id="PS50011"/>
    </source>
</evidence>
<dbReference type="CDD" id="cd14137">
    <property type="entry name" value="STKc_GSK3"/>
    <property type="match status" value="1"/>
</dbReference>
<comment type="similarity">
    <text evidence="1">Belongs to the protein kinase superfamily. CMGC Ser/Thr protein kinase family. GSK-3 subfamily.</text>
</comment>
<feature type="transmembrane region" description="Helical" evidence="10">
    <location>
        <begin position="441"/>
        <end position="465"/>
    </location>
</feature>
<dbReference type="PANTHER" id="PTHR24057:SF0">
    <property type="entry name" value="PROTEIN KINASE SHAGGY-RELATED"/>
    <property type="match status" value="1"/>
</dbReference>
<keyword evidence="10" id="KW-0812">Transmembrane</keyword>
<dbReference type="GO" id="GO:0070507">
    <property type="term" value="P:regulation of microtubule cytoskeleton organization"/>
    <property type="evidence" value="ECO:0007669"/>
    <property type="project" value="TreeGrafter"/>
</dbReference>
<feature type="binding site" evidence="7">
    <location>
        <position position="51"/>
    </location>
    <ligand>
        <name>ATP</name>
        <dbReference type="ChEBI" id="CHEBI:30616"/>
    </ligand>
</feature>
<dbReference type="FunFam" id="3.30.200.20:FF:000009">
    <property type="entry name" value="Glycogen synthase kinase-3 beta"/>
    <property type="match status" value="1"/>
</dbReference>
<dbReference type="GO" id="GO:0005829">
    <property type="term" value="C:cytosol"/>
    <property type="evidence" value="ECO:0007669"/>
    <property type="project" value="TreeGrafter"/>
</dbReference>
<dbReference type="GO" id="GO:0032436">
    <property type="term" value="P:positive regulation of proteasomal ubiquitin-dependent protein catabolic process"/>
    <property type="evidence" value="ECO:0007669"/>
    <property type="project" value="TreeGrafter"/>
</dbReference>
<keyword evidence="3" id="KW-0808">Transferase</keyword>
<feature type="region of interest" description="Disordered" evidence="9">
    <location>
        <begin position="321"/>
        <end position="393"/>
    </location>
</feature>